<proteinExistence type="inferred from homology"/>
<dbReference type="EC" id="2.4.1.266" evidence="7"/>
<evidence type="ECO:0000256" key="3">
    <source>
        <dbReference type="ARBA" id="ARBA00006739"/>
    </source>
</evidence>
<dbReference type="AlphaFoldDB" id="A0A9X1NIZ9"/>
<keyword evidence="5" id="KW-0808">Transferase</keyword>
<comment type="catalytic activity">
    <reaction evidence="10">
        <text>an NDP-alpha-D-glucose + (2R)-3-phosphoglycerate = (2R)-2-O-(alpha-D-glucopyranosyl)-3-phospho-glycerate + a ribonucleoside 5'-diphosphate + H(+)</text>
        <dbReference type="Rhea" id="RHEA:47244"/>
        <dbReference type="ChEBI" id="CHEBI:15378"/>
        <dbReference type="ChEBI" id="CHEBI:57930"/>
        <dbReference type="ChEBI" id="CHEBI:58272"/>
        <dbReference type="ChEBI" id="CHEBI:62600"/>
        <dbReference type="ChEBI" id="CHEBI:76533"/>
        <dbReference type="EC" id="2.4.1.266"/>
    </reaction>
    <physiologicalReaction direction="left-to-right" evidence="10">
        <dbReference type="Rhea" id="RHEA:47245"/>
    </physiologicalReaction>
</comment>
<comment type="cofactor">
    <cofactor evidence="1">
        <name>Mn(2+)</name>
        <dbReference type="ChEBI" id="CHEBI:29035"/>
    </cofactor>
</comment>
<keyword evidence="13" id="KW-1185">Reference proteome</keyword>
<sequence length="261" mass="26675">MADVNVPGGLAVIIPAKDEAERIAKTVEAALALPGADVVIVVDDGSSDATASIALKAGAQVVSHEVNQGKAAAMETGAARAAVLDSAVLPAGPRALLFIDADLQESAAATATIVEPVLAGEADMTIALIPPQATAGGGSGRVVRLSRKGIRQATGWTATQPLSGTRCISRPAFDAALPLALGWGVETGLTIDVLGAGYRVIEVPCELHHRVTGADLRGQLHRAGQYRDVGLALLERRARSIPALSRGFRPAAKVVRKVLGG</sequence>
<evidence type="ECO:0000259" key="11">
    <source>
        <dbReference type="Pfam" id="PF00535"/>
    </source>
</evidence>
<comment type="cofactor">
    <cofactor evidence="2">
        <name>Mg(2+)</name>
        <dbReference type="ChEBI" id="CHEBI:18420"/>
    </cofactor>
</comment>
<feature type="domain" description="Glycosyltransferase 2-like" evidence="11">
    <location>
        <begin position="12"/>
        <end position="142"/>
    </location>
</feature>
<dbReference type="InterPro" id="IPR050256">
    <property type="entry name" value="Glycosyltransferase_2"/>
</dbReference>
<dbReference type="CDD" id="cd04179">
    <property type="entry name" value="DPM_DPG-synthase_like"/>
    <property type="match status" value="1"/>
</dbReference>
<dbReference type="Proteomes" id="UP001138997">
    <property type="component" value="Unassembled WGS sequence"/>
</dbReference>
<evidence type="ECO:0000256" key="7">
    <source>
        <dbReference type="ARBA" id="ARBA00039022"/>
    </source>
</evidence>
<dbReference type="InterPro" id="IPR001173">
    <property type="entry name" value="Glyco_trans_2-like"/>
</dbReference>
<dbReference type="EMBL" id="JAJOMB010000017">
    <property type="protein sequence ID" value="MCD5314626.1"/>
    <property type="molecule type" value="Genomic_DNA"/>
</dbReference>
<comment type="caution">
    <text evidence="12">The sequence shown here is derived from an EMBL/GenBank/DDBJ whole genome shotgun (WGS) entry which is preliminary data.</text>
</comment>
<evidence type="ECO:0000256" key="9">
    <source>
        <dbReference type="ARBA" id="ARBA00048689"/>
    </source>
</evidence>
<evidence type="ECO:0000256" key="4">
    <source>
        <dbReference type="ARBA" id="ARBA00022676"/>
    </source>
</evidence>
<gene>
    <name evidence="12" type="ORF">LR394_27335</name>
</gene>
<evidence type="ECO:0000256" key="6">
    <source>
        <dbReference type="ARBA" id="ARBA00022842"/>
    </source>
</evidence>
<reference evidence="12" key="1">
    <citation type="submission" date="2021-11" db="EMBL/GenBank/DDBJ databases">
        <title>Streptomyces corallinus and Kineosporia corallina sp. nov., two new coral-derived marine actinobacteria.</title>
        <authorList>
            <person name="Buangrab K."/>
            <person name="Sutthacheep M."/>
            <person name="Yeemin T."/>
            <person name="Harunari E."/>
            <person name="Igarashi Y."/>
            <person name="Sripreechasak P."/>
            <person name="Kanchanasin P."/>
            <person name="Tanasupawat S."/>
            <person name="Phongsopitanun W."/>
        </authorList>
    </citation>
    <scope>NUCLEOTIDE SEQUENCE</scope>
    <source>
        <strain evidence="12">JCM 31032</strain>
    </source>
</reference>
<evidence type="ECO:0000256" key="5">
    <source>
        <dbReference type="ARBA" id="ARBA00022679"/>
    </source>
</evidence>
<evidence type="ECO:0000256" key="8">
    <source>
        <dbReference type="ARBA" id="ARBA00040894"/>
    </source>
</evidence>
<dbReference type="GO" id="GO:0016757">
    <property type="term" value="F:glycosyltransferase activity"/>
    <property type="evidence" value="ECO:0007669"/>
    <property type="project" value="UniProtKB-KW"/>
</dbReference>
<dbReference type="Pfam" id="PF00535">
    <property type="entry name" value="Glycos_transf_2"/>
    <property type="match status" value="1"/>
</dbReference>
<name>A0A9X1NIZ9_9ACTN</name>
<accession>A0A9X1NIZ9</accession>
<dbReference type="PANTHER" id="PTHR48090">
    <property type="entry name" value="UNDECAPRENYL-PHOSPHATE 4-DEOXY-4-FORMAMIDO-L-ARABINOSE TRANSFERASE-RELATED"/>
    <property type="match status" value="1"/>
</dbReference>
<evidence type="ECO:0000313" key="13">
    <source>
        <dbReference type="Proteomes" id="UP001138997"/>
    </source>
</evidence>
<dbReference type="SUPFAM" id="SSF53448">
    <property type="entry name" value="Nucleotide-diphospho-sugar transferases"/>
    <property type="match status" value="1"/>
</dbReference>
<evidence type="ECO:0000256" key="1">
    <source>
        <dbReference type="ARBA" id="ARBA00001936"/>
    </source>
</evidence>
<dbReference type="Gene3D" id="3.90.550.10">
    <property type="entry name" value="Spore Coat Polysaccharide Biosynthesis Protein SpsA, Chain A"/>
    <property type="match status" value="1"/>
</dbReference>
<evidence type="ECO:0000256" key="10">
    <source>
        <dbReference type="ARBA" id="ARBA00048997"/>
    </source>
</evidence>
<evidence type="ECO:0000256" key="2">
    <source>
        <dbReference type="ARBA" id="ARBA00001946"/>
    </source>
</evidence>
<dbReference type="PANTHER" id="PTHR48090:SF10">
    <property type="entry name" value="GLUCOSYL-3-PHOSPHOGLYCERATE SYNTHASE"/>
    <property type="match status" value="1"/>
</dbReference>
<keyword evidence="6" id="KW-0460">Magnesium</keyword>
<protein>
    <recommendedName>
        <fullName evidence="8">Glucosyl-3-phosphoglycerate synthase</fullName>
        <ecNumber evidence="7">2.4.1.266</ecNumber>
    </recommendedName>
</protein>
<comment type="catalytic activity">
    <reaction evidence="9">
        <text>(2R)-3-phosphoglycerate + UDP-alpha-D-glucose = (2R)-2-O-(alpha-D-glucopyranosyl)-3-phospho-glycerate + UDP + H(+)</text>
        <dbReference type="Rhea" id="RHEA:31319"/>
        <dbReference type="ChEBI" id="CHEBI:15378"/>
        <dbReference type="ChEBI" id="CHEBI:58223"/>
        <dbReference type="ChEBI" id="CHEBI:58272"/>
        <dbReference type="ChEBI" id="CHEBI:58885"/>
        <dbReference type="ChEBI" id="CHEBI:62600"/>
        <dbReference type="EC" id="2.4.1.266"/>
    </reaction>
    <physiologicalReaction direction="left-to-right" evidence="9">
        <dbReference type="Rhea" id="RHEA:31320"/>
    </physiologicalReaction>
</comment>
<dbReference type="RefSeq" id="WP_231447318.1">
    <property type="nucleotide sequence ID" value="NZ_JAJOMB010000017.1"/>
</dbReference>
<evidence type="ECO:0000313" key="12">
    <source>
        <dbReference type="EMBL" id="MCD5314626.1"/>
    </source>
</evidence>
<dbReference type="InterPro" id="IPR029044">
    <property type="entry name" value="Nucleotide-diphossugar_trans"/>
</dbReference>
<organism evidence="12 13">
    <name type="scientific">Kineosporia babensis</name>
    <dbReference type="NCBI Taxonomy" id="499548"/>
    <lineage>
        <taxon>Bacteria</taxon>
        <taxon>Bacillati</taxon>
        <taxon>Actinomycetota</taxon>
        <taxon>Actinomycetes</taxon>
        <taxon>Kineosporiales</taxon>
        <taxon>Kineosporiaceae</taxon>
        <taxon>Kineosporia</taxon>
    </lineage>
</organism>
<keyword evidence="4" id="KW-0328">Glycosyltransferase</keyword>
<comment type="similarity">
    <text evidence="3">Belongs to the glycosyltransferase 2 family.</text>
</comment>